<comment type="caution">
    <text evidence="1">The sequence shown here is derived from an EMBL/GenBank/DDBJ whole genome shotgun (WGS) entry which is preliminary data.</text>
</comment>
<name>A0A6N7S925_9FIRM</name>
<dbReference type="EMBL" id="WKPJ01000020">
    <property type="protein sequence ID" value="MSA90120.1"/>
    <property type="molecule type" value="Genomic_DNA"/>
</dbReference>
<keyword evidence="4" id="KW-1185">Reference proteome</keyword>
<dbReference type="RefSeq" id="WP_154239283.1">
    <property type="nucleotide sequence ID" value="NZ_CALJPI010000040.1"/>
</dbReference>
<evidence type="ECO:0000313" key="2">
    <source>
        <dbReference type="EMBL" id="MSC33850.1"/>
    </source>
</evidence>
<dbReference type="Proteomes" id="UP000433575">
    <property type="component" value="Unassembled WGS sequence"/>
</dbReference>
<dbReference type="EMBL" id="WKPI01000022">
    <property type="protein sequence ID" value="MSC33850.1"/>
    <property type="molecule type" value="Genomic_DNA"/>
</dbReference>
<protein>
    <submittedName>
        <fullName evidence="1">Uncharacterized protein</fullName>
    </submittedName>
</protein>
<accession>A0A6N7S925</accession>
<evidence type="ECO:0000313" key="1">
    <source>
        <dbReference type="EMBL" id="MSA90120.1"/>
    </source>
</evidence>
<proteinExistence type="predicted"/>
<organism evidence="1 3">
    <name type="scientific">Holdemania massiliensis</name>
    <dbReference type="NCBI Taxonomy" id="1468449"/>
    <lineage>
        <taxon>Bacteria</taxon>
        <taxon>Bacillati</taxon>
        <taxon>Bacillota</taxon>
        <taxon>Erysipelotrichia</taxon>
        <taxon>Erysipelotrichales</taxon>
        <taxon>Erysipelotrichaceae</taxon>
        <taxon>Holdemania</taxon>
    </lineage>
</organism>
<sequence>MRKHKILYLILSLLLLLSGYLGYRRWHIQLVDSQEKPACLWLKTDSSPFLFLDLHRQFQSDASMKILETQFWTEKMIPIITAPSKITASYTSYQLPTESGETARFYVNEHPINNHCGLSFFSMQEGETLRETETAVWVQFDQSVSDPDSSNSSVQRVWQMRSSEVEITIEFADSLTDSILPAAEKTFAQLAS</sequence>
<gene>
    <name evidence="2" type="ORF">GKD88_12035</name>
    <name evidence="1" type="ORF">GKE08_12365</name>
</gene>
<evidence type="ECO:0000313" key="4">
    <source>
        <dbReference type="Proteomes" id="UP000480929"/>
    </source>
</evidence>
<dbReference type="OrthoDB" id="9983117at2"/>
<reference evidence="3 4" key="1">
    <citation type="journal article" date="2019" name="Nat. Med.">
        <title>A library of human gut bacterial isolates paired with longitudinal multiomics data enables mechanistic microbiome research.</title>
        <authorList>
            <person name="Poyet M."/>
            <person name="Groussin M."/>
            <person name="Gibbons S.M."/>
            <person name="Avila-Pacheco J."/>
            <person name="Jiang X."/>
            <person name="Kearney S.M."/>
            <person name="Perrotta A.R."/>
            <person name="Berdy B."/>
            <person name="Zhao S."/>
            <person name="Lieberman T.D."/>
            <person name="Swanson P.K."/>
            <person name="Smith M."/>
            <person name="Roesemann S."/>
            <person name="Alexander J.E."/>
            <person name="Rich S.A."/>
            <person name="Livny J."/>
            <person name="Vlamakis H."/>
            <person name="Clish C."/>
            <person name="Bullock K."/>
            <person name="Deik A."/>
            <person name="Scott J."/>
            <person name="Pierce K.A."/>
            <person name="Xavier R.J."/>
            <person name="Alm E.J."/>
        </authorList>
    </citation>
    <scope>NUCLEOTIDE SEQUENCE [LARGE SCALE GENOMIC DNA]</scope>
    <source>
        <strain evidence="1 3">BIOML-A4</strain>
        <strain evidence="2 4">BIOML-A5</strain>
    </source>
</reference>
<dbReference type="Proteomes" id="UP000480929">
    <property type="component" value="Unassembled WGS sequence"/>
</dbReference>
<evidence type="ECO:0000313" key="3">
    <source>
        <dbReference type="Proteomes" id="UP000433575"/>
    </source>
</evidence>
<dbReference type="AlphaFoldDB" id="A0A6N7S925"/>